<proteinExistence type="predicted"/>
<dbReference type="PANTHER" id="PTHR48228:SF5">
    <property type="entry name" value="ALPHA-METHYLACYL-COA RACEMASE"/>
    <property type="match status" value="1"/>
</dbReference>
<dbReference type="Gene3D" id="3.40.50.10540">
    <property type="entry name" value="Crotonobetainyl-coa:carnitine coa-transferase, domain 1"/>
    <property type="match status" value="1"/>
</dbReference>
<keyword evidence="1" id="KW-0808">Transferase</keyword>
<dbReference type="Gene3D" id="3.30.1540.10">
    <property type="entry name" value="formyl-coa transferase, domain 3"/>
    <property type="match status" value="1"/>
</dbReference>
<dbReference type="Pfam" id="PF02515">
    <property type="entry name" value="CoA_transf_3"/>
    <property type="match status" value="1"/>
</dbReference>
<sequence length="365" mass="40372">MLEGIRVIDFSQYLPGPHTTLRLADLGAEIIKVESPYGDPARNSLDDNGAGYVFLAQNRKKKSIVLNLKDKKDQELALKLIAEADVVLESFRPGVIDRLGIGYDEAVKVKKDIIYCSLTGYGQTGRMSHLGGHDLNYLSLSGMLSQLKDKDGRPVQPSNTIADFIGGISASESILAALVKRFKTGEGSYIDLSITDSLVPLMSNHVMIANATGEEHGVDKLNNKLVCYYLYETSDHRFVSLGALEPKFWQNFCKAVGKEAWVPAHLSLAEESNPTFEELKALFASRTFAEWCKFSLEIDCCLAPVLETSEIVNHPLMKDRGLIVKTEDLCYTLTNYHALDISAETAPEFGEHTEQIISHIEGKVK</sequence>
<reference evidence="1" key="1">
    <citation type="submission" date="2020-09" db="EMBL/GenBank/DDBJ databases">
        <title>Bacillus faecalis sp. nov., a moderately halophilic bacterium isolated from cow faeces.</title>
        <authorList>
            <person name="Jiang L."/>
            <person name="Lee J."/>
        </authorList>
    </citation>
    <scope>NUCLEOTIDE SEQUENCE</scope>
    <source>
        <strain evidence="1">AGMB 02131</strain>
    </source>
</reference>
<dbReference type="InterPro" id="IPR044855">
    <property type="entry name" value="CoA-Trfase_III_dom3_sf"/>
</dbReference>
<organism evidence="1 2">
    <name type="scientific">Peribacillus faecalis</name>
    <dbReference type="NCBI Taxonomy" id="2772559"/>
    <lineage>
        <taxon>Bacteria</taxon>
        <taxon>Bacillati</taxon>
        <taxon>Bacillota</taxon>
        <taxon>Bacilli</taxon>
        <taxon>Bacillales</taxon>
        <taxon>Bacillaceae</taxon>
        <taxon>Peribacillus</taxon>
    </lineage>
</organism>
<accession>A0A927CX19</accession>
<dbReference type="InterPro" id="IPR023606">
    <property type="entry name" value="CoA-Trfase_III_dom_1_sf"/>
</dbReference>
<dbReference type="EMBL" id="JACXSI010000030">
    <property type="protein sequence ID" value="MBD3109213.1"/>
    <property type="molecule type" value="Genomic_DNA"/>
</dbReference>
<protein>
    <submittedName>
        <fullName evidence="1">CoA transferase</fullName>
    </submittedName>
</protein>
<dbReference type="GO" id="GO:0016740">
    <property type="term" value="F:transferase activity"/>
    <property type="evidence" value="ECO:0007669"/>
    <property type="project" value="UniProtKB-KW"/>
</dbReference>
<evidence type="ECO:0000313" key="2">
    <source>
        <dbReference type="Proteomes" id="UP000602076"/>
    </source>
</evidence>
<gene>
    <name evidence="1" type="ORF">IEO70_12730</name>
</gene>
<dbReference type="RefSeq" id="WP_190998753.1">
    <property type="nucleotide sequence ID" value="NZ_JACXSI010000030.1"/>
</dbReference>
<name>A0A927CX19_9BACI</name>
<evidence type="ECO:0000313" key="1">
    <source>
        <dbReference type="EMBL" id="MBD3109213.1"/>
    </source>
</evidence>
<comment type="caution">
    <text evidence="1">The sequence shown here is derived from an EMBL/GenBank/DDBJ whole genome shotgun (WGS) entry which is preliminary data.</text>
</comment>
<dbReference type="Proteomes" id="UP000602076">
    <property type="component" value="Unassembled WGS sequence"/>
</dbReference>
<dbReference type="SUPFAM" id="SSF89796">
    <property type="entry name" value="CoA-transferase family III (CaiB/BaiF)"/>
    <property type="match status" value="1"/>
</dbReference>
<dbReference type="InterPro" id="IPR050509">
    <property type="entry name" value="CoA-transferase_III"/>
</dbReference>
<dbReference type="PANTHER" id="PTHR48228">
    <property type="entry name" value="SUCCINYL-COA--D-CITRAMALATE COA-TRANSFERASE"/>
    <property type="match status" value="1"/>
</dbReference>
<dbReference type="AlphaFoldDB" id="A0A927CX19"/>
<keyword evidence="2" id="KW-1185">Reference proteome</keyword>
<dbReference type="InterPro" id="IPR003673">
    <property type="entry name" value="CoA-Trfase_fam_III"/>
</dbReference>